<proteinExistence type="predicted"/>
<protein>
    <submittedName>
        <fullName evidence="1">Uncharacterized protein</fullName>
    </submittedName>
</protein>
<accession>A0A8S5UQ29</accession>
<sequence length="69" mass="7756">MTAKDYLTALKVIREIQRKQAYCSGTSQPFLAETLKTIELYCPLDFSKSGGRVTEKTILSCYNGNLFSI</sequence>
<name>A0A8S5UQ29_9VIRU</name>
<evidence type="ECO:0000313" key="1">
    <source>
        <dbReference type="EMBL" id="DAF96575.1"/>
    </source>
</evidence>
<dbReference type="EMBL" id="BK016118">
    <property type="protein sequence ID" value="DAF96575.1"/>
    <property type="molecule type" value="Genomic_DNA"/>
</dbReference>
<organism evidence="1">
    <name type="scientific">Microviridae sp. ct6ut1</name>
    <dbReference type="NCBI Taxonomy" id="2824986"/>
    <lineage>
        <taxon>Viruses</taxon>
        <taxon>Monodnaviria</taxon>
        <taxon>Sangervirae</taxon>
        <taxon>Phixviricota</taxon>
        <taxon>Malgrandaviricetes</taxon>
        <taxon>Petitvirales</taxon>
        <taxon>Microviridae</taxon>
    </lineage>
</organism>
<reference evidence="1" key="1">
    <citation type="journal article" date="2021" name="Proc. Natl. Acad. Sci. U.S.A.">
        <title>A Catalog of Tens of Thousands of Viruses from Human Metagenomes Reveals Hidden Associations with Chronic Diseases.</title>
        <authorList>
            <person name="Tisza M.J."/>
            <person name="Buck C.B."/>
        </authorList>
    </citation>
    <scope>NUCLEOTIDE SEQUENCE</scope>
    <source>
        <strain evidence="1">Ct6ut1</strain>
    </source>
</reference>